<evidence type="ECO:0000313" key="2">
    <source>
        <dbReference type="EMBL" id="MCE2055378.1"/>
    </source>
</evidence>
<dbReference type="Proteomes" id="UP000823775">
    <property type="component" value="Unassembled WGS sequence"/>
</dbReference>
<name>A0ABS8W1W3_DATST</name>
<sequence length="102" mass="11149">MPIAKSHAPKTSMHRGPLPLNKGAGCKGEMEDTTERYGKIKQGLKGCNGGEDCRCRRSIESKLGVLSFLFPAMFSTAGQVAHFGAGYDQPSFRHAQSLKCWF</sequence>
<comment type="caution">
    <text evidence="2">The sequence shown here is derived from an EMBL/GenBank/DDBJ whole genome shotgun (WGS) entry which is preliminary data.</text>
</comment>
<accession>A0ABS8W1W3</accession>
<proteinExistence type="predicted"/>
<feature type="region of interest" description="Disordered" evidence="1">
    <location>
        <begin position="1"/>
        <end position="27"/>
    </location>
</feature>
<keyword evidence="3" id="KW-1185">Reference proteome</keyword>
<evidence type="ECO:0000313" key="3">
    <source>
        <dbReference type="Proteomes" id="UP000823775"/>
    </source>
</evidence>
<organism evidence="2 3">
    <name type="scientific">Datura stramonium</name>
    <name type="common">Jimsonweed</name>
    <name type="synonym">Common thornapple</name>
    <dbReference type="NCBI Taxonomy" id="4076"/>
    <lineage>
        <taxon>Eukaryota</taxon>
        <taxon>Viridiplantae</taxon>
        <taxon>Streptophyta</taxon>
        <taxon>Embryophyta</taxon>
        <taxon>Tracheophyta</taxon>
        <taxon>Spermatophyta</taxon>
        <taxon>Magnoliopsida</taxon>
        <taxon>eudicotyledons</taxon>
        <taxon>Gunneridae</taxon>
        <taxon>Pentapetalae</taxon>
        <taxon>asterids</taxon>
        <taxon>lamiids</taxon>
        <taxon>Solanales</taxon>
        <taxon>Solanaceae</taxon>
        <taxon>Solanoideae</taxon>
        <taxon>Datureae</taxon>
        <taxon>Datura</taxon>
    </lineage>
</organism>
<reference evidence="2 3" key="1">
    <citation type="journal article" date="2021" name="BMC Genomics">
        <title>Datura genome reveals duplications of psychoactive alkaloid biosynthetic genes and high mutation rate following tissue culture.</title>
        <authorList>
            <person name="Rajewski A."/>
            <person name="Carter-House D."/>
            <person name="Stajich J."/>
            <person name="Litt A."/>
        </authorList>
    </citation>
    <scope>NUCLEOTIDE SEQUENCE [LARGE SCALE GENOMIC DNA]</scope>
    <source>
        <strain evidence="2">AR-01</strain>
    </source>
</reference>
<dbReference type="EMBL" id="JACEIK010006266">
    <property type="protein sequence ID" value="MCE2055378.1"/>
    <property type="molecule type" value="Genomic_DNA"/>
</dbReference>
<evidence type="ECO:0000256" key="1">
    <source>
        <dbReference type="SAM" id="MobiDB-lite"/>
    </source>
</evidence>
<gene>
    <name evidence="2" type="ORF">HAX54_042496</name>
</gene>
<protein>
    <submittedName>
        <fullName evidence="2">Uncharacterized protein</fullName>
    </submittedName>
</protein>